<proteinExistence type="predicted"/>
<feature type="signal peptide" evidence="1">
    <location>
        <begin position="1"/>
        <end position="21"/>
    </location>
</feature>
<dbReference type="AlphaFoldDB" id="A0AAP2DK78"/>
<evidence type="ECO:0000313" key="2">
    <source>
        <dbReference type="EMBL" id="MBT1697908.1"/>
    </source>
</evidence>
<sequence length="506" mass="51328">MKKRVLFFGFLMVAGCVCALAQNKTMGVGVATPNPNAVLHVESPTGNQGFILPRLTTAQRTATGFVSVLGPADNGLLVYDTDLSTVFTWDGSAWSGPELTLPYADTVTSASDGSDLLRLVYAGSGAGKVSVAHFENANPNSGNTALWAQTNSNQPLSAAIYGLNTGTGDAAGVFRINNPASNFSAAFAETNGNGPAFSARQNGNGGGIYVVKDGGGSPNVAAVFSRHIGPSGYAGIFQNENAANPRSALFAESVGSGESIWAQKSLPESTGIAIFGDHLGSSGQAGLFTIDNGSNPSPALEAKTNGTGNAARFEINNVNSGSPALWVQTNSNQPLSTPIYGLNTGTGDPAGVFRVNNPASAVSALYGEHNGSGPAIFANQIGTGRAGQFQITNASSTESALRAVTTSGTGIGLSVANNGNGNALTISSGSVKVSTNVVTSTSITTRAAAYRITSGGTAFSFGFGPTDGEMFMVFNDTGSTITVEGISILNGEGKILINFAGTFKGL</sequence>
<evidence type="ECO:0000313" key="3">
    <source>
        <dbReference type="Proteomes" id="UP001319200"/>
    </source>
</evidence>
<keyword evidence="3" id="KW-1185">Reference proteome</keyword>
<dbReference type="Proteomes" id="UP001319200">
    <property type="component" value="Unassembled WGS sequence"/>
</dbReference>
<accession>A0AAP2DK78</accession>
<feature type="chain" id="PRO_5042999867" evidence="1">
    <location>
        <begin position="22"/>
        <end position="506"/>
    </location>
</feature>
<gene>
    <name evidence="2" type="ORF">KK083_13530</name>
</gene>
<organism evidence="2 3">
    <name type="scientific">Chryseosolibacter histidini</name>
    <dbReference type="NCBI Taxonomy" id="2782349"/>
    <lineage>
        <taxon>Bacteria</taxon>
        <taxon>Pseudomonadati</taxon>
        <taxon>Bacteroidota</taxon>
        <taxon>Cytophagia</taxon>
        <taxon>Cytophagales</taxon>
        <taxon>Chryseotaleaceae</taxon>
        <taxon>Chryseosolibacter</taxon>
    </lineage>
</organism>
<evidence type="ECO:0000256" key="1">
    <source>
        <dbReference type="SAM" id="SignalP"/>
    </source>
</evidence>
<comment type="caution">
    <text evidence="2">The sequence shown here is derived from an EMBL/GenBank/DDBJ whole genome shotgun (WGS) entry which is preliminary data.</text>
</comment>
<dbReference type="RefSeq" id="WP_254163782.1">
    <property type="nucleotide sequence ID" value="NZ_JAHESF010000012.1"/>
</dbReference>
<keyword evidence="1" id="KW-0732">Signal</keyword>
<dbReference type="EMBL" id="JAHESF010000012">
    <property type="protein sequence ID" value="MBT1697908.1"/>
    <property type="molecule type" value="Genomic_DNA"/>
</dbReference>
<name>A0AAP2DK78_9BACT</name>
<reference evidence="2 3" key="1">
    <citation type="submission" date="2021-05" db="EMBL/GenBank/DDBJ databases">
        <title>A Polyphasic approach of four new species of the genus Ohtaekwangia: Ohtaekwangia histidinii sp. nov., Ohtaekwangia cretensis sp. nov., Ohtaekwangia indiensis sp. nov., Ohtaekwangia reichenbachii sp. nov. from diverse environment.</title>
        <authorList>
            <person name="Octaviana S."/>
        </authorList>
    </citation>
    <scope>NUCLEOTIDE SEQUENCE [LARGE SCALE GENOMIC DNA]</scope>
    <source>
        <strain evidence="2 3">PWU4</strain>
    </source>
</reference>
<dbReference type="PROSITE" id="PS51257">
    <property type="entry name" value="PROKAR_LIPOPROTEIN"/>
    <property type="match status" value="1"/>
</dbReference>
<protein>
    <submittedName>
        <fullName evidence="2">Uncharacterized protein</fullName>
    </submittedName>
</protein>